<dbReference type="Proteomes" id="UP000475862">
    <property type="component" value="Unassembled WGS sequence"/>
</dbReference>
<keyword evidence="3" id="KW-1185">Reference proteome</keyword>
<gene>
    <name evidence="2" type="ORF">AGLY_008656</name>
</gene>
<keyword evidence="1" id="KW-0472">Membrane</keyword>
<protein>
    <submittedName>
        <fullName evidence="2">Uncharacterized protein</fullName>
    </submittedName>
</protein>
<accession>A0A6G0TLW6</accession>
<keyword evidence="1" id="KW-0812">Transmembrane</keyword>
<name>A0A6G0TLW6_APHGL</name>
<feature type="transmembrane region" description="Helical" evidence="1">
    <location>
        <begin position="149"/>
        <end position="168"/>
    </location>
</feature>
<proteinExistence type="predicted"/>
<evidence type="ECO:0000313" key="2">
    <source>
        <dbReference type="EMBL" id="KAE9534566.1"/>
    </source>
</evidence>
<organism evidence="2 3">
    <name type="scientific">Aphis glycines</name>
    <name type="common">Soybean aphid</name>
    <dbReference type="NCBI Taxonomy" id="307491"/>
    <lineage>
        <taxon>Eukaryota</taxon>
        <taxon>Metazoa</taxon>
        <taxon>Ecdysozoa</taxon>
        <taxon>Arthropoda</taxon>
        <taxon>Hexapoda</taxon>
        <taxon>Insecta</taxon>
        <taxon>Pterygota</taxon>
        <taxon>Neoptera</taxon>
        <taxon>Paraneoptera</taxon>
        <taxon>Hemiptera</taxon>
        <taxon>Sternorrhyncha</taxon>
        <taxon>Aphidomorpha</taxon>
        <taxon>Aphidoidea</taxon>
        <taxon>Aphididae</taxon>
        <taxon>Aphidini</taxon>
        <taxon>Aphis</taxon>
        <taxon>Aphis</taxon>
    </lineage>
</organism>
<reference evidence="2 3" key="1">
    <citation type="submission" date="2019-08" db="EMBL/GenBank/DDBJ databases">
        <title>The genome of the soybean aphid Biotype 1, its phylome, world population structure and adaptation to the North American continent.</title>
        <authorList>
            <person name="Giordano R."/>
            <person name="Donthu R.K."/>
            <person name="Hernandez A.G."/>
            <person name="Wright C.L."/>
            <person name="Zimin A.V."/>
        </authorList>
    </citation>
    <scope>NUCLEOTIDE SEQUENCE [LARGE SCALE GENOMIC DNA]</scope>
    <source>
        <tissue evidence="2">Whole aphids</tissue>
    </source>
</reference>
<evidence type="ECO:0000313" key="3">
    <source>
        <dbReference type="Proteomes" id="UP000475862"/>
    </source>
</evidence>
<sequence length="209" mass="24339">MASDLREVPRRRRFDSTDSLNSGRHKTFLTSIYSFLCKHYSYTYRPYYHTSIVILTKSINYIRIAKNLRILHILGRENSSYEKIFGLKLSKLQTSCIGTLLEEHINLKKAKFNILTFTTTVQKDRLKIKFIHVQCVRNIRSRSFFKEQYVQILILAIPLAFILALRHANSDRGLVSIKGLKCPHVSKFVKSNTSEDVDSMTRAESETFK</sequence>
<keyword evidence="1" id="KW-1133">Transmembrane helix</keyword>
<dbReference type="EMBL" id="VYZN01000028">
    <property type="protein sequence ID" value="KAE9534566.1"/>
    <property type="molecule type" value="Genomic_DNA"/>
</dbReference>
<comment type="caution">
    <text evidence="2">The sequence shown here is derived from an EMBL/GenBank/DDBJ whole genome shotgun (WGS) entry which is preliminary data.</text>
</comment>
<dbReference type="AlphaFoldDB" id="A0A6G0TLW6"/>
<evidence type="ECO:0000256" key="1">
    <source>
        <dbReference type="SAM" id="Phobius"/>
    </source>
</evidence>